<reference evidence="11" key="1">
    <citation type="journal article" date="2023" name="Insect Mol. Biol.">
        <title>Genome sequencing provides insights into the evolution of gene families encoding plant cell wall-degrading enzymes in longhorned beetles.</title>
        <authorList>
            <person name="Shin N.R."/>
            <person name="Okamura Y."/>
            <person name="Kirsch R."/>
            <person name="Pauchet Y."/>
        </authorList>
    </citation>
    <scope>NUCLEOTIDE SEQUENCE</scope>
    <source>
        <strain evidence="11">AMC_N1</strain>
    </source>
</reference>
<evidence type="ECO:0008006" key="13">
    <source>
        <dbReference type="Google" id="ProtNLM"/>
    </source>
</evidence>
<accession>A0AAV8XZ12</accession>
<evidence type="ECO:0000256" key="4">
    <source>
        <dbReference type="ARBA" id="ARBA00022692"/>
    </source>
</evidence>
<comment type="similarity">
    <text evidence="2 10">Belongs to the mitochondrial carrier (TC 2.A.29) family.</text>
</comment>
<evidence type="ECO:0000256" key="1">
    <source>
        <dbReference type="ARBA" id="ARBA00004448"/>
    </source>
</evidence>
<dbReference type="PANTHER" id="PTHR24089">
    <property type="entry name" value="SOLUTE CARRIER FAMILY 25"/>
    <property type="match status" value="1"/>
</dbReference>
<keyword evidence="7" id="KW-0496">Mitochondrion</keyword>
<dbReference type="PRINTS" id="PR00928">
    <property type="entry name" value="GRAVESDC"/>
</dbReference>
<keyword evidence="5" id="KW-0677">Repeat</keyword>
<sequence>MSLKTETAGTQVGKKFEAICKNLLCGGLAGMVSKSAVAPMDRVKILLQAHSRHHRAHGVFSGFKHVVRREGLLALYK</sequence>
<evidence type="ECO:0000256" key="6">
    <source>
        <dbReference type="ARBA" id="ARBA00022792"/>
    </source>
</evidence>
<comment type="subcellular location">
    <subcellularLocation>
        <location evidence="1">Mitochondrion inner membrane</location>
        <topology evidence="1">Multi-pass membrane protein</topology>
    </subcellularLocation>
</comment>
<dbReference type="EMBL" id="JAPWTK010000286">
    <property type="protein sequence ID" value="KAJ8943522.1"/>
    <property type="molecule type" value="Genomic_DNA"/>
</dbReference>
<proteinExistence type="inferred from homology"/>
<dbReference type="GO" id="GO:0005743">
    <property type="term" value="C:mitochondrial inner membrane"/>
    <property type="evidence" value="ECO:0007669"/>
    <property type="project" value="UniProtKB-SubCell"/>
</dbReference>
<evidence type="ECO:0000256" key="7">
    <source>
        <dbReference type="ARBA" id="ARBA00023128"/>
    </source>
</evidence>
<keyword evidence="6" id="KW-0999">Mitochondrion inner membrane</keyword>
<evidence type="ECO:0000313" key="12">
    <source>
        <dbReference type="Proteomes" id="UP001162162"/>
    </source>
</evidence>
<dbReference type="AlphaFoldDB" id="A0AAV8XZ12"/>
<dbReference type="Gene3D" id="1.50.40.10">
    <property type="entry name" value="Mitochondrial carrier domain"/>
    <property type="match status" value="1"/>
</dbReference>
<evidence type="ECO:0000256" key="5">
    <source>
        <dbReference type="ARBA" id="ARBA00022737"/>
    </source>
</evidence>
<dbReference type="GO" id="GO:0055085">
    <property type="term" value="P:transmembrane transport"/>
    <property type="evidence" value="ECO:0007669"/>
    <property type="project" value="InterPro"/>
</dbReference>
<evidence type="ECO:0000256" key="2">
    <source>
        <dbReference type="ARBA" id="ARBA00006375"/>
    </source>
</evidence>
<protein>
    <recommendedName>
        <fullName evidence="13">ADP,ATP carrier protein</fullName>
    </recommendedName>
</protein>
<dbReference type="PROSITE" id="PS50920">
    <property type="entry name" value="SOLCAR"/>
    <property type="match status" value="1"/>
</dbReference>
<dbReference type="Proteomes" id="UP001162162">
    <property type="component" value="Unassembled WGS sequence"/>
</dbReference>
<organism evidence="11 12">
    <name type="scientific">Aromia moschata</name>
    <dbReference type="NCBI Taxonomy" id="1265417"/>
    <lineage>
        <taxon>Eukaryota</taxon>
        <taxon>Metazoa</taxon>
        <taxon>Ecdysozoa</taxon>
        <taxon>Arthropoda</taxon>
        <taxon>Hexapoda</taxon>
        <taxon>Insecta</taxon>
        <taxon>Pterygota</taxon>
        <taxon>Neoptera</taxon>
        <taxon>Endopterygota</taxon>
        <taxon>Coleoptera</taxon>
        <taxon>Polyphaga</taxon>
        <taxon>Cucujiformia</taxon>
        <taxon>Chrysomeloidea</taxon>
        <taxon>Cerambycidae</taxon>
        <taxon>Cerambycinae</taxon>
        <taxon>Callichromatini</taxon>
        <taxon>Aromia</taxon>
    </lineage>
</organism>
<comment type="caution">
    <text evidence="11">The sequence shown here is derived from an EMBL/GenBank/DDBJ whole genome shotgun (WGS) entry which is preliminary data.</text>
</comment>
<evidence type="ECO:0000256" key="10">
    <source>
        <dbReference type="RuleBase" id="RU000488"/>
    </source>
</evidence>
<evidence type="ECO:0000256" key="9">
    <source>
        <dbReference type="PROSITE-ProRule" id="PRU00282"/>
    </source>
</evidence>
<feature type="repeat" description="Solcar" evidence="9">
    <location>
        <begin position="21"/>
        <end position="77"/>
    </location>
</feature>
<feature type="non-terminal residue" evidence="11">
    <location>
        <position position="77"/>
    </location>
</feature>
<gene>
    <name evidence="11" type="ORF">NQ318_023032</name>
</gene>
<keyword evidence="4 9" id="KW-0812">Transmembrane</keyword>
<evidence type="ECO:0000313" key="11">
    <source>
        <dbReference type="EMBL" id="KAJ8943522.1"/>
    </source>
</evidence>
<name>A0AAV8XZ12_9CUCU</name>
<dbReference type="InterPro" id="IPR002067">
    <property type="entry name" value="MCP"/>
</dbReference>
<dbReference type="PRINTS" id="PR00926">
    <property type="entry name" value="MITOCARRIER"/>
</dbReference>
<keyword evidence="8 9" id="KW-0472">Membrane</keyword>
<keyword evidence="12" id="KW-1185">Reference proteome</keyword>
<dbReference type="SUPFAM" id="SSF103506">
    <property type="entry name" value="Mitochondrial carrier"/>
    <property type="match status" value="1"/>
</dbReference>
<evidence type="ECO:0000256" key="3">
    <source>
        <dbReference type="ARBA" id="ARBA00022448"/>
    </source>
</evidence>
<keyword evidence="3 10" id="KW-0813">Transport</keyword>
<dbReference type="Pfam" id="PF00153">
    <property type="entry name" value="Mito_carr"/>
    <property type="match status" value="1"/>
</dbReference>
<dbReference type="InterPro" id="IPR018108">
    <property type="entry name" value="MCP_transmembrane"/>
</dbReference>
<dbReference type="InterPro" id="IPR023395">
    <property type="entry name" value="MCP_dom_sf"/>
</dbReference>
<dbReference type="InterPro" id="IPR002167">
    <property type="entry name" value="GDC-like"/>
</dbReference>
<evidence type="ECO:0000256" key="8">
    <source>
        <dbReference type="ARBA" id="ARBA00023136"/>
    </source>
</evidence>